<dbReference type="Proteomes" id="UP000502035">
    <property type="component" value="Chromosome"/>
</dbReference>
<evidence type="ECO:0000313" key="2">
    <source>
        <dbReference type="Proteomes" id="UP000502035"/>
    </source>
</evidence>
<dbReference type="KEGG" id="npi:G7071_00430"/>
<evidence type="ECO:0000313" key="1">
    <source>
        <dbReference type="EMBL" id="QIK74129.1"/>
    </source>
</evidence>
<dbReference type="AlphaFoldDB" id="A0A6G7YBM7"/>
<name>A0A6G7YBM7_9ACTN</name>
<sequence>MRLHHEITYEATPDEVFEMLGDKAFRVKVSEALDVVSHDIDVTRTGEGFTFVNDHVQKTAGLPSFAAKFTGDTTRAIQREVWEDSSGATVTIDSPGKPAQIAGTISLAPNGSGTLETIELDLKIKIPLLAGKLEQLLHDTIVESIDVEHAVGQAWLRGER</sequence>
<dbReference type="Pfam" id="PF10698">
    <property type="entry name" value="DUF2505"/>
    <property type="match status" value="1"/>
</dbReference>
<dbReference type="SUPFAM" id="SSF55961">
    <property type="entry name" value="Bet v1-like"/>
    <property type="match status" value="1"/>
</dbReference>
<dbReference type="RefSeq" id="WP_166313664.1">
    <property type="nucleotide sequence ID" value="NZ_CP049866.1"/>
</dbReference>
<dbReference type="InterPro" id="IPR023393">
    <property type="entry name" value="START-like_dom_sf"/>
</dbReference>
<dbReference type="EMBL" id="CP049866">
    <property type="protein sequence ID" value="QIK74129.1"/>
    <property type="molecule type" value="Genomic_DNA"/>
</dbReference>
<proteinExistence type="predicted"/>
<gene>
    <name evidence="1" type="ORF">G7071_00430</name>
</gene>
<organism evidence="1 2">
    <name type="scientific">Nocardioides piscis</name>
    <dbReference type="NCBI Taxonomy" id="2714938"/>
    <lineage>
        <taxon>Bacteria</taxon>
        <taxon>Bacillati</taxon>
        <taxon>Actinomycetota</taxon>
        <taxon>Actinomycetes</taxon>
        <taxon>Propionibacteriales</taxon>
        <taxon>Nocardioidaceae</taxon>
        <taxon>Nocardioides</taxon>
    </lineage>
</organism>
<dbReference type="InterPro" id="IPR019639">
    <property type="entry name" value="DUF2505"/>
</dbReference>
<keyword evidence="2" id="KW-1185">Reference proteome</keyword>
<reference evidence="1 2" key="1">
    <citation type="submission" date="2020-03" db="EMBL/GenBank/DDBJ databases">
        <title>Nocardioides sp. nov., isolated from fish.</title>
        <authorList>
            <person name="Hyun D.-W."/>
            <person name="Bae J.-W."/>
        </authorList>
    </citation>
    <scope>NUCLEOTIDE SEQUENCE [LARGE SCALE GENOMIC DNA]</scope>
    <source>
        <strain evidence="1 2">HDW12A</strain>
    </source>
</reference>
<dbReference type="Gene3D" id="3.30.530.20">
    <property type="match status" value="1"/>
</dbReference>
<accession>A0A6G7YBM7</accession>
<protein>
    <submittedName>
        <fullName evidence="1">DUF2505 domain-containing protein</fullName>
    </submittedName>
</protein>